<dbReference type="EMBL" id="JARACI010001202">
    <property type="protein sequence ID" value="MDD9208235.1"/>
    <property type="molecule type" value="Genomic_DNA"/>
</dbReference>
<feature type="domain" description="CAAX prenyl protease 2/Lysostaphin resistance protein A-like" evidence="2">
    <location>
        <begin position="162"/>
        <end position="252"/>
    </location>
</feature>
<feature type="transmembrane region" description="Helical" evidence="1">
    <location>
        <begin position="127"/>
        <end position="145"/>
    </location>
</feature>
<protein>
    <submittedName>
        <fullName evidence="3">CPBP family intramembrane metalloprotease</fullName>
    </submittedName>
</protein>
<evidence type="ECO:0000256" key="1">
    <source>
        <dbReference type="SAM" id="Phobius"/>
    </source>
</evidence>
<keyword evidence="3" id="KW-0645">Protease</keyword>
<keyword evidence="1" id="KW-0812">Transmembrane</keyword>
<evidence type="ECO:0000259" key="2">
    <source>
        <dbReference type="Pfam" id="PF02517"/>
    </source>
</evidence>
<feature type="transmembrane region" description="Helical" evidence="1">
    <location>
        <begin position="83"/>
        <end position="106"/>
    </location>
</feature>
<dbReference type="Proteomes" id="UP001165561">
    <property type="component" value="Unassembled WGS sequence"/>
</dbReference>
<name>A0ABT5U1P2_9MICO</name>
<comment type="caution">
    <text evidence="3">The sequence shown here is derived from an EMBL/GenBank/DDBJ whole genome shotgun (WGS) entry which is preliminary data.</text>
</comment>
<feature type="transmembrane region" description="Helical" evidence="1">
    <location>
        <begin position="34"/>
        <end position="51"/>
    </location>
</feature>
<dbReference type="Pfam" id="PF02517">
    <property type="entry name" value="Rce1-like"/>
    <property type="match status" value="1"/>
</dbReference>
<keyword evidence="3" id="KW-0378">Hydrolase</keyword>
<keyword evidence="4" id="KW-1185">Reference proteome</keyword>
<gene>
    <name evidence="3" type="ORF">PU560_17465</name>
</gene>
<sequence>MHLTSSRAAAPPSWSLLPAAGVSAAAVLLFGLQLRGAGYAVLAVALLAAFLRDRALGKDLALIGIGIGIVSTTSVEAELSWDRFLTIGAVLALAVGMPFLIDRFVYRRRAIRFPWRTGRRWPPVEKAYLVAVPLLGWAILPYYFISSGAYRNWPEITDGGELARFFVGVNAVGAWDELFFICTCFALLRRHFPLWQANLLQATIFVSFLWELGYREWGPLLTVPFALLQGYIFNRTRSLTYVLIVHLLFDAVVFLAIVHAHDRDWLPIFVY</sequence>
<keyword evidence="1" id="KW-1133">Transmembrane helix</keyword>
<dbReference type="InterPro" id="IPR003675">
    <property type="entry name" value="Rce1/LyrA-like_dom"/>
</dbReference>
<organism evidence="3 4">
    <name type="scientific">Georgenia halotolerans</name>
    <dbReference type="NCBI Taxonomy" id="3028317"/>
    <lineage>
        <taxon>Bacteria</taxon>
        <taxon>Bacillati</taxon>
        <taxon>Actinomycetota</taxon>
        <taxon>Actinomycetes</taxon>
        <taxon>Micrococcales</taxon>
        <taxon>Bogoriellaceae</taxon>
        <taxon>Georgenia</taxon>
    </lineage>
</organism>
<feature type="transmembrane region" description="Helical" evidence="1">
    <location>
        <begin position="241"/>
        <end position="261"/>
    </location>
</feature>
<dbReference type="GO" id="GO:0008237">
    <property type="term" value="F:metallopeptidase activity"/>
    <property type="evidence" value="ECO:0007669"/>
    <property type="project" value="UniProtKB-KW"/>
</dbReference>
<evidence type="ECO:0000313" key="4">
    <source>
        <dbReference type="Proteomes" id="UP001165561"/>
    </source>
</evidence>
<keyword evidence="3" id="KW-0482">Metalloprotease</keyword>
<reference evidence="3" key="1">
    <citation type="submission" date="2023-02" db="EMBL/GenBank/DDBJ databases">
        <title>Georgenia sp.10Sc9-8, isolated from a soil sample collected from the Taklamakan desert.</title>
        <authorList>
            <person name="Liu S."/>
        </authorList>
    </citation>
    <scope>NUCLEOTIDE SEQUENCE</scope>
    <source>
        <strain evidence="3">10Sc9-8</strain>
    </source>
</reference>
<accession>A0ABT5U1P2</accession>
<evidence type="ECO:0000313" key="3">
    <source>
        <dbReference type="EMBL" id="MDD9208235.1"/>
    </source>
</evidence>
<keyword evidence="1" id="KW-0472">Membrane</keyword>
<proteinExistence type="predicted"/>
<feature type="transmembrane region" description="Helical" evidence="1">
    <location>
        <begin position="165"/>
        <end position="188"/>
    </location>
</feature>